<keyword evidence="3" id="KW-0812">Transmembrane</keyword>
<evidence type="ECO:0000256" key="1">
    <source>
        <dbReference type="SAM" id="Coils"/>
    </source>
</evidence>
<proteinExistence type="predicted"/>
<sequence length="396" mass="43270">MSNPLKSSANHLRKEPKARRPSPGEIRPSAKSRCQELQTALQNAGDVSPSRAVQGDSLPRVWLQLEWNSSGHAMEYWYDPDSGESKWTMPSAPDLTSDLSKLEEAIETLASQVQALATLIVQEKQQQQQQSHAVLDSHHSAAEAAAATTQLLRGSNADAMPDSFFGATAVAPVTFQPEELGPSAHEENVNPLRRRPPGHLPWATFQQGTFALLGIWAIGVVWAIVEECRREFFVKPNAGGFNRLFGRLVRSDELHLDLLHTPSWPHGHFRPQGLACGAQWGNRLFVAERYAVHELLLPIGTGFFSENAEEEKWHPAVQSCLQEVPKFLAAGLRSVTMRCEEECFLVLLGSTGDLLLSCPLGLGNATLAELLGGPWQAIASSASSGRGSGLWAKSHQ</sequence>
<evidence type="ECO:0000313" key="5">
    <source>
        <dbReference type="EMBL" id="CAK9052312.1"/>
    </source>
</evidence>
<gene>
    <name evidence="5" type="ORF">CCMP2556_LOCUS26407</name>
</gene>
<accession>A0ABP0MN97</accession>
<feature type="transmembrane region" description="Helical" evidence="3">
    <location>
        <begin position="202"/>
        <end position="225"/>
    </location>
</feature>
<evidence type="ECO:0000256" key="3">
    <source>
        <dbReference type="SAM" id="Phobius"/>
    </source>
</evidence>
<protein>
    <recommendedName>
        <fullName evidence="4">WW domain-containing protein</fullName>
    </recommendedName>
</protein>
<evidence type="ECO:0000256" key="2">
    <source>
        <dbReference type="SAM" id="MobiDB-lite"/>
    </source>
</evidence>
<dbReference type="PROSITE" id="PS50020">
    <property type="entry name" value="WW_DOMAIN_2"/>
    <property type="match status" value="1"/>
</dbReference>
<evidence type="ECO:0000259" key="4">
    <source>
        <dbReference type="PROSITE" id="PS50020"/>
    </source>
</evidence>
<feature type="coiled-coil region" evidence="1">
    <location>
        <begin position="92"/>
        <end position="119"/>
    </location>
</feature>
<keyword evidence="3" id="KW-1133">Transmembrane helix</keyword>
<keyword evidence="1" id="KW-0175">Coiled coil</keyword>
<dbReference type="InterPro" id="IPR001202">
    <property type="entry name" value="WW_dom"/>
</dbReference>
<keyword evidence="6" id="KW-1185">Reference proteome</keyword>
<feature type="domain" description="WW" evidence="4">
    <location>
        <begin position="56"/>
        <end position="92"/>
    </location>
</feature>
<dbReference type="Proteomes" id="UP001642484">
    <property type="component" value="Unassembled WGS sequence"/>
</dbReference>
<feature type="compositionally biased region" description="Polar residues" evidence="2">
    <location>
        <begin position="1"/>
        <end position="10"/>
    </location>
</feature>
<dbReference type="EMBL" id="CAXAMN010018347">
    <property type="protein sequence ID" value="CAK9052312.1"/>
    <property type="molecule type" value="Genomic_DNA"/>
</dbReference>
<keyword evidence="3" id="KW-0472">Membrane</keyword>
<feature type="region of interest" description="Disordered" evidence="2">
    <location>
        <begin position="1"/>
        <end position="53"/>
    </location>
</feature>
<evidence type="ECO:0000313" key="6">
    <source>
        <dbReference type="Proteomes" id="UP001642484"/>
    </source>
</evidence>
<organism evidence="5 6">
    <name type="scientific">Durusdinium trenchii</name>
    <dbReference type="NCBI Taxonomy" id="1381693"/>
    <lineage>
        <taxon>Eukaryota</taxon>
        <taxon>Sar</taxon>
        <taxon>Alveolata</taxon>
        <taxon>Dinophyceae</taxon>
        <taxon>Suessiales</taxon>
        <taxon>Symbiodiniaceae</taxon>
        <taxon>Durusdinium</taxon>
    </lineage>
</organism>
<name>A0ABP0MN97_9DINO</name>
<comment type="caution">
    <text evidence="5">The sequence shown here is derived from an EMBL/GenBank/DDBJ whole genome shotgun (WGS) entry which is preliminary data.</text>
</comment>
<reference evidence="5 6" key="1">
    <citation type="submission" date="2024-02" db="EMBL/GenBank/DDBJ databases">
        <authorList>
            <person name="Chen Y."/>
            <person name="Shah S."/>
            <person name="Dougan E. K."/>
            <person name="Thang M."/>
            <person name="Chan C."/>
        </authorList>
    </citation>
    <scope>NUCLEOTIDE SEQUENCE [LARGE SCALE GENOMIC DNA]</scope>
</reference>
<feature type="non-terminal residue" evidence="5">
    <location>
        <position position="396"/>
    </location>
</feature>